<dbReference type="RefSeq" id="WP_198874584.1">
    <property type="nucleotide sequence ID" value="NZ_JAEKMH010000001.1"/>
</dbReference>
<name>A0A934IW08_9HYPH</name>
<keyword evidence="4" id="KW-1185">Reference proteome</keyword>
<evidence type="ECO:0000256" key="2">
    <source>
        <dbReference type="SAM" id="Phobius"/>
    </source>
</evidence>
<protein>
    <recommendedName>
        <fullName evidence="5">Tetratricopeptide repeat protein</fullName>
    </recommendedName>
</protein>
<evidence type="ECO:0008006" key="5">
    <source>
        <dbReference type="Google" id="ProtNLM"/>
    </source>
</evidence>
<keyword evidence="2" id="KW-0472">Membrane</keyword>
<feature type="transmembrane region" description="Helical" evidence="2">
    <location>
        <begin position="145"/>
        <end position="165"/>
    </location>
</feature>
<sequence length="582" mass="62902">MADAEADNAEVKQALERLLAWPEIARSPQLANFLSYIVERRLSGDAQSIKAYSIAVDVFGRAPDFDPQADPIVRVQARRLRGLLEQYYLGPGAGEPLRILLPIGRYVPEFAAATTEPPAVTSEAVPPGAASPPPRPLPRPRGHVTLSWFVLLVLTLGAVAATYSLTTWGPRREQQVVAASAMDKPRLRIVDFQNLTGETRITPSIAALTVELVTDFEPLLIVDVAFGARSETAPPDDFLLSGVVRKEATAAGDYYFNAILTDAATNTVVWNWAGVLPEDRIGERAGIDFVSQELILRLGGPRGPLHDRAREMLARNDIAGQENFYVCGMLFVMYRTTPTAGTSARAKACFDALAAKNGDGSGNSLAAQASLLAETGIGSASDDEQAERFAKAQDMLSEALALSQTSSFIWEQQARLHEARGNRDMALAAYGTALQLNVANIDATAAYARHLALNGRLDLAVPLARRAINSVPPLEVPDWFQCVPALAALRAGNTLQAQNLALECGRVDTELGPVLSLLAFHNGRDSAGIGQVLPRILDTTSFRAHGVMSRLDDRISDERLLADIRETLIEAAVPQWNLDNPY</sequence>
<gene>
    <name evidence="3" type="ORF">JEQ47_01300</name>
</gene>
<dbReference type="EMBL" id="JAEKMH010000001">
    <property type="protein sequence ID" value="MBJ3783342.1"/>
    <property type="molecule type" value="Genomic_DNA"/>
</dbReference>
<organism evidence="3 4">
    <name type="scientific">Devosia sediminis</name>
    <dbReference type="NCBI Taxonomy" id="2798801"/>
    <lineage>
        <taxon>Bacteria</taxon>
        <taxon>Pseudomonadati</taxon>
        <taxon>Pseudomonadota</taxon>
        <taxon>Alphaproteobacteria</taxon>
        <taxon>Hyphomicrobiales</taxon>
        <taxon>Devosiaceae</taxon>
        <taxon>Devosia</taxon>
    </lineage>
</organism>
<evidence type="ECO:0000256" key="1">
    <source>
        <dbReference type="SAM" id="MobiDB-lite"/>
    </source>
</evidence>
<evidence type="ECO:0000313" key="4">
    <source>
        <dbReference type="Proteomes" id="UP000602124"/>
    </source>
</evidence>
<dbReference type="AlphaFoldDB" id="A0A934IW08"/>
<feature type="region of interest" description="Disordered" evidence="1">
    <location>
        <begin position="117"/>
        <end position="137"/>
    </location>
</feature>
<feature type="compositionally biased region" description="Low complexity" evidence="1">
    <location>
        <begin position="117"/>
        <end position="128"/>
    </location>
</feature>
<dbReference type="Proteomes" id="UP000602124">
    <property type="component" value="Unassembled WGS sequence"/>
</dbReference>
<reference evidence="3" key="1">
    <citation type="submission" date="2020-12" db="EMBL/GenBank/DDBJ databases">
        <title>Devosia sp. MSA67 isolated from Mo River.</title>
        <authorList>
            <person name="Ma F."/>
            <person name="Zi Z."/>
        </authorList>
    </citation>
    <scope>NUCLEOTIDE SEQUENCE</scope>
    <source>
        <strain evidence="3">MSA67</strain>
    </source>
</reference>
<keyword evidence="2" id="KW-0812">Transmembrane</keyword>
<dbReference type="Gene3D" id="1.25.40.10">
    <property type="entry name" value="Tetratricopeptide repeat domain"/>
    <property type="match status" value="1"/>
</dbReference>
<evidence type="ECO:0000313" key="3">
    <source>
        <dbReference type="EMBL" id="MBJ3783342.1"/>
    </source>
</evidence>
<accession>A0A934IW08</accession>
<dbReference type="SUPFAM" id="SSF48452">
    <property type="entry name" value="TPR-like"/>
    <property type="match status" value="1"/>
</dbReference>
<keyword evidence="2" id="KW-1133">Transmembrane helix</keyword>
<proteinExistence type="predicted"/>
<dbReference type="InterPro" id="IPR011990">
    <property type="entry name" value="TPR-like_helical_dom_sf"/>
</dbReference>
<comment type="caution">
    <text evidence="3">The sequence shown here is derived from an EMBL/GenBank/DDBJ whole genome shotgun (WGS) entry which is preliminary data.</text>
</comment>